<dbReference type="Proteomes" id="UP000231436">
    <property type="component" value="Unassembled WGS sequence"/>
</dbReference>
<dbReference type="AlphaFoldDB" id="A0A2M8LIL6"/>
<evidence type="ECO:0000313" key="3">
    <source>
        <dbReference type="Proteomes" id="UP000231436"/>
    </source>
</evidence>
<proteinExistence type="predicted"/>
<protein>
    <submittedName>
        <fullName evidence="2">Uncharacterized protein</fullName>
    </submittedName>
</protein>
<feature type="transmembrane region" description="Helical" evidence="1">
    <location>
        <begin position="70"/>
        <end position="92"/>
    </location>
</feature>
<organism evidence="2 3">
    <name type="scientific">Candidatus Uhrbacteria bacterium CG10_big_fil_rev_8_21_14_0_10_48_16</name>
    <dbReference type="NCBI Taxonomy" id="1975038"/>
    <lineage>
        <taxon>Bacteria</taxon>
        <taxon>Candidatus Uhriibacteriota</taxon>
    </lineage>
</organism>
<feature type="non-terminal residue" evidence="2">
    <location>
        <position position="96"/>
    </location>
</feature>
<comment type="caution">
    <text evidence="2">The sequence shown here is derived from an EMBL/GenBank/DDBJ whole genome shotgun (WGS) entry which is preliminary data.</text>
</comment>
<name>A0A2M8LIL6_9BACT</name>
<reference evidence="3" key="1">
    <citation type="submission" date="2017-09" db="EMBL/GenBank/DDBJ databases">
        <title>Depth-based differentiation of microbial function through sediment-hosted aquifers and enrichment of novel symbionts in the deep terrestrial subsurface.</title>
        <authorList>
            <person name="Probst A.J."/>
            <person name="Ladd B."/>
            <person name="Jarett J.K."/>
            <person name="Geller-Mcgrath D.E."/>
            <person name="Sieber C.M.K."/>
            <person name="Emerson J.B."/>
            <person name="Anantharaman K."/>
            <person name="Thomas B.C."/>
            <person name="Malmstrom R."/>
            <person name="Stieglmeier M."/>
            <person name="Klingl A."/>
            <person name="Woyke T."/>
            <person name="Ryan C.M."/>
            <person name="Banfield J.F."/>
        </authorList>
    </citation>
    <scope>NUCLEOTIDE SEQUENCE [LARGE SCALE GENOMIC DNA]</scope>
</reference>
<dbReference type="EMBL" id="PFEU01000002">
    <property type="protein sequence ID" value="PJE77277.1"/>
    <property type="molecule type" value="Genomic_DNA"/>
</dbReference>
<keyword evidence="1" id="KW-0472">Membrane</keyword>
<keyword evidence="1" id="KW-1133">Transmembrane helix</keyword>
<accession>A0A2M8LIL6</accession>
<evidence type="ECO:0000313" key="2">
    <source>
        <dbReference type="EMBL" id="PJE77277.1"/>
    </source>
</evidence>
<evidence type="ECO:0000256" key="1">
    <source>
        <dbReference type="SAM" id="Phobius"/>
    </source>
</evidence>
<gene>
    <name evidence="2" type="ORF">COV05_00290</name>
</gene>
<sequence length="96" mass="10858">MDHLEREIIDALKQLKNESAFGADLDVSAIHEKALLRNGFELPEKTSPYVWRDYVEFYFHDLTHNLLRPLSAAMAVFVFAIIGWVSVANASVNAIP</sequence>
<keyword evidence="1" id="KW-0812">Transmembrane</keyword>